<feature type="compositionally biased region" description="Basic and acidic residues" evidence="1">
    <location>
        <begin position="215"/>
        <end position="237"/>
    </location>
</feature>
<keyword evidence="3" id="KW-1185">Reference proteome</keyword>
<feature type="region of interest" description="Disordered" evidence="1">
    <location>
        <begin position="26"/>
        <end position="63"/>
    </location>
</feature>
<evidence type="ECO:0000256" key="1">
    <source>
        <dbReference type="SAM" id="MobiDB-lite"/>
    </source>
</evidence>
<proteinExistence type="predicted"/>
<dbReference type="PANTHER" id="PTHR31094">
    <property type="entry name" value="RIKEN CDNA 2310061I04 GENE"/>
    <property type="match status" value="1"/>
</dbReference>
<dbReference type="STRING" id="100816.A0A175WGC4"/>
<dbReference type="InterPro" id="IPR031342">
    <property type="entry name" value="Mug163-like"/>
</dbReference>
<gene>
    <name evidence="2" type="ORF">MMYC01_200781</name>
</gene>
<evidence type="ECO:0000313" key="3">
    <source>
        <dbReference type="Proteomes" id="UP000078237"/>
    </source>
</evidence>
<dbReference type="Proteomes" id="UP000078237">
    <property type="component" value="Unassembled WGS sequence"/>
</dbReference>
<comment type="caution">
    <text evidence="2">The sequence shown here is derived from an EMBL/GenBank/DDBJ whole genome shotgun (WGS) entry which is preliminary data.</text>
</comment>
<dbReference type="PANTHER" id="PTHR31094:SF2">
    <property type="entry name" value="RIKEN CDNA 2310061I04 GENE"/>
    <property type="match status" value="1"/>
</dbReference>
<protein>
    <submittedName>
        <fullName evidence="2">Uncharacterized protein</fullName>
    </submittedName>
</protein>
<feature type="region of interest" description="Disordered" evidence="1">
    <location>
        <begin position="155"/>
        <end position="237"/>
    </location>
</feature>
<dbReference type="AlphaFoldDB" id="A0A175WGC4"/>
<feature type="compositionally biased region" description="Polar residues" evidence="1">
    <location>
        <begin position="26"/>
        <end position="56"/>
    </location>
</feature>
<reference evidence="2 3" key="1">
    <citation type="journal article" date="2016" name="Genome Announc.">
        <title>Genome Sequence of Madurella mycetomatis mm55, Isolated from a Human Mycetoma Case in Sudan.</title>
        <authorList>
            <person name="Smit S."/>
            <person name="Derks M.F."/>
            <person name="Bervoets S."/>
            <person name="Fahal A."/>
            <person name="van Leeuwen W."/>
            <person name="van Belkum A."/>
            <person name="van de Sande W.W."/>
        </authorList>
    </citation>
    <scope>NUCLEOTIDE SEQUENCE [LARGE SCALE GENOMIC DNA]</scope>
    <source>
        <strain evidence="3">mm55</strain>
    </source>
</reference>
<feature type="compositionally biased region" description="Gly residues" evidence="1">
    <location>
        <begin position="202"/>
        <end position="212"/>
    </location>
</feature>
<sequence>MDSHNSNRAAATKDTIFLVNNDSSTRASSLINHPTPKSNGNNNSNLPELWFTSSPEPNRPPDDRKVKLGKTLRILQSHLPTLLQTPLPNQVLSPHITLHLFPSTHPHLPTVTGRVAYRAALWSSPIAWNRVPIVGNVRLEILSERMVDNPVYTHPFAAPASRRGGKEEEGGKGEETGGGEQLIVRWRTVGGKGKHNDHDKGGWLGFVNGGKNGKGRRDGKGGEAQDEGRGRDADAETEVKAPVGMAQAVGASDKEFTGLFIFDFDKEGRILSHTIEHVQEGGQWEKGVGAKVVGLTDWLLGGMKGGDAPCPAFARAKLRKAR</sequence>
<evidence type="ECO:0000313" key="2">
    <source>
        <dbReference type="EMBL" id="KXX82753.1"/>
    </source>
</evidence>
<accession>A0A175WGC4</accession>
<organism evidence="2 3">
    <name type="scientific">Madurella mycetomatis</name>
    <dbReference type="NCBI Taxonomy" id="100816"/>
    <lineage>
        <taxon>Eukaryota</taxon>
        <taxon>Fungi</taxon>
        <taxon>Dikarya</taxon>
        <taxon>Ascomycota</taxon>
        <taxon>Pezizomycotina</taxon>
        <taxon>Sordariomycetes</taxon>
        <taxon>Sordariomycetidae</taxon>
        <taxon>Sordariales</taxon>
        <taxon>Sordariales incertae sedis</taxon>
        <taxon>Madurella</taxon>
    </lineage>
</organism>
<dbReference type="InterPro" id="IPR018790">
    <property type="entry name" value="DUF2358"/>
</dbReference>
<feature type="compositionally biased region" description="Basic and acidic residues" evidence="1">
    <location>
        <begin position="164"/>
        <end position="175"/>
    </location>
</feature>
<dbReference type="Pfam" id="PF17119">
    <property type="entry name" value="MMU163"/>
    <property type="match status" value="1"/>
</dbReference>
<dbReference type="OrthoDB" id="5329385at2759"/>
<name>A0A175WGC4_9PEZI</name>
<dbReference type="VEuPathDB" id="FungiDB:MMYC01_200781"/>
<dbReference type="EMBL" id="LCTW02000008">
    <property type="protein sequence ID" value="KXX82753.1"/>
    <property type="molecule type" value="Genomic_DNA"/>
</dbReference>